<name>A0A9W4SSN5_9GLOM</name>
<evidence type="ECO:0000256" key="1">
    <source>
        <dbReference type="SAM" id="Coils"/>
    </source>
</evidence>
<dbReference type="OrthoDB" id="2446106at2759"/>
<gene>
    <name evidence="3" type="ORF">FWILDA_LOCUS8936</name>
</gene>
<keyword evidence="4" id="KW-1185">Reference proteome</keyword>
<dbReference type="InterPro" id="IPR012677">
    <property type="entry name" value="Nucleotide-bd_a/b_plait_sf"/>
</dbReference>
<organism evidence="3 4">
    <name type="scientific">Funneliformis geosporum</name>
    <dbReference type="NCBI Taxonomy" id="1117311"/>
    <lineage>
        <taxon>Eukaryota</taxon>
        <taxon>Fungi</taxon>
        <taxon>Fungi incertae sedis</taxon>
        <taxon>Mucoromycota</taxon>
        <taxon>Glomeromycotina</taxon>
        <taxon>Glomeromycetes</taxon>
        <taxon>Glomerales</taxon>
        <taxon>Glomeraceae</taxon>
        <taxon>Funneliformis</taxon>
    </lineage>
</organism>
<feature type="compositionally biased region" description="Polar residues" evidence="2">
    <location>
        <begin position="13"/>
        <end position="26"/>
    </location>
</feature>
<dbReference type="AlphaFoldDB" id="A0A9W4SSN5"/>
<comment type="caution">
    <text evidence="3">The sequence shown here is derived from an EMBL/GenBank/DDBJ whole genome shotgun (WGS) entry which is preliminary data.</text>
</comment>
<evidence type="ECO:0000256" key="2">
    <source>
        <dbReference type="SAM" id="MobiDB-lite"/>
    </source>
</evidence>
<dbReference type="Proteomes" id="UP001153678">
    <property type="component" value="Unassembled WGS sequence"/>
</dbReference>
<dbReference type="SUPFAM" id="SSF54928">
    <property type="entry name" value="RNA-binding domain, RBD"/>
    <property type="match status" value="1"/>
</dbReference>
<dbReference type="Gene3D" id="3.30.70.330">
    <property type="match status" value="1"/>
</dbReference>
<protein>
    <submittedName>
        <fullName evidence="3">13970_t:CDS:1</fullName>
    </submittedName>
</protein>
<feature type="region of interest" description="Disordered" evidence="2">
    <location>
        <begin position="284"/>
        <end position="330"/>
    </location>
</feature>
<reference evidence="3" key="1">
    <citation type="submission" date="2022-08" db="EMBL/GenBank/DDBJ databases">
        <authorList>
            <person name="Kallberg Y."/>
            <person name="Tangrot J."/>
            <person name="Rosling A."/>
        </authorList>
    </citation>
    <scope>NUCLEOTIDE SEQUENCE</scope>
    <source>
        <strain evidence="3">Wild A</strain>
    </source>
</reference>
<keyword evidence="1" id="KW-0175">Coiled coil</keyword>
<dbReference type="InterPro" id="IPR035979">
    <property type="entry name" value="RBD_domain_sf"/>
</dbReference>
<dbReference type="GO" id="GO:0003676">
    <property type="term" value="F:nucleic acid binding"/>
    <property type="evidence" value="ECO:0007669"/>
    <property type="project" value="InterPro"/>
</dbReference>
<feature type="coiled-coil region" evidence="1">
    <location>
        <begin position="41"/>
        <end position="82"/>
    </location>
</feature>
<evidence type="ECO:0000313" key="4">
    <source>
        <dbReference type="Proteomes" id="UP001153678"/>
    </source>
</evidence>
<feature type="compositionally biased region" description="Basic and acidic residues" evidence="2">
    <location>
        <begin position="321"/>
        <end position="330"/>
    </location>
</feature>
<accession>A0A9W4SSN5</accession>
<proteinExistence type="predicted"/>
<feature type="compositionally biased region" description="Polar residues" evidence="2">
    <location>
        <begin position="291"/>
        <end position="304"/>
    </location>
</feature>
<evidence type="ECO:0000313" key="3">
    <source>
        <dbReference type="EMBL" id="CAI2179133.1"/>
    </source>
</evidence>
<feature type="compositionally biased region" description="Polar residues" evidence="2">
    <location>
        <begin position="311"/>
        <end position="320"/>
    </location>
</feature>
<dbReference type="EMBL" id="CAMKVN010001998">
    <property type="protein sequence ID" value="CAI2179133.1"/>
    <property type="molecule type" value="Genomic_DNA"/>
</dbReference>
<sequence length="330" mass="37201">MVSTTELVEFENPYSNGPTSKTTSEQSVGMNMNFEGTLQSLVNVQKQFSDMNKTIKQKDEEIRQLKEENDKLKKELKSAKSPDHLLNGRNNGHKIDELKRAVGKTIEDVLSEHSSRSNIPRSYISPQTAQTTSATILPVSVHASIADVNNQLASTNDSKPITSTIPDESTVLASSHMNPSSNNNQDTNFDHINQYTIFVSWPGTMTPEQLRDLFDSNDVEDIRYMTTKQFAHVDLKSEQALKSALLLHGQTKNELQGALRVECGKPQNGQRPQHQNKNLFRHNYKGHHQNHNNNSQFMSNSPDNNPYPESDLQNVSTFAQKQEHKQNGEM</sequence>
<feature type="region of interest" description="Disordered" evidence="2">
    <location>
        <begin position="1"/>
        <end position="26"/>
    </location>
</feature>